<dbReference type="Proteomes" id="UP000582213">
    <property type="component" value="Unassembled WGS sequence"/>
</dbReference>
<reference evidence="1 2" key="1">
    <citation type="submission" date="2020-08" db="EMBL/GenBank/DDBJ databases">
        <title>Genomic Encyclopedia of Type Strains, Phase IV (KMG-IV): sequencing the most valuable type-strain genomes for metagenomic binning, comparative biology and taxonomic classification.</title>
        <authorList>
            <person name="Goeker M."/>
        </authorList>
    </citation>
    <scope>NUCLEOTIDE SEQUENCE [LARGE SCALE GENOMIC DNA]</scope>
    <source>
        <strain evidence="1 2">DSM 12421</strain>
    </source>
</reference>
<dbReference type="EMBL" id="JACHFY010000003">
    <property type="protein sequence ID" value="MBB5253159.1"/>
    <property type="molecule type" value="Genomic_DNA"/>
</dbReference>
<accession>A0A7J9RSZ1</accession>
<name>A0A7J9RSZ1_SULOH</name>
<gene>
    <name evidence="1" type="ORF">HNQ62_000901</name>
</gene>
<protein>
    <submittedName>
        <fullName evidence="1">Ribosome biogenesis protein Nip4</fullName>
    </submittedName>
</protein>
<dbReference type="RefSeq" id="WP_231113670.1">
    <property type="nucleotide sequence ID" value="NZ_CP045484.1"/>
</dbReference>
<comment type="caution">
    <text evidence="1">The sequence shown here is derived from an EMBL/GenBank/DDBJ whole genome shotgun (WGS) entry which is preliminary data.</text>
</comment>
<proteinExistence type="predicted"/>
<dbReference type="AlphaFoldDB" id="A0A7J9RSZ1"/>
<evidence type="ECO:0000313" key="2">
    <source>
        <dbReference type="Proteomes" id="UP000582213"/>
    </source>
</evidence>
<dbReference type="GeneID" id="42799787"/>
<evidence type="ECO:0000313" key="1">
    <source>
        <dbReference type="EMBL" id="MBB5253159.1"/>
    </source>
</evidence>
<sequence>MQNNKGVVIEIISIDEAIKFINRIMKIYNCTENYDFLINKEIFLFKAYYSMIEIMDKSKRLNRLLENLAKIRLNPYALGEPILLITKNRKIKPLLPLSKYLINICKNKIFINNKISEILTYGKPVTINSEINEGRYLALNDDGFFIAYVKIKRENKLVKIIPELDIGWYLRKGG</sequence>
<organism evidence="1 2">
    <name type="scientific">Sulfurisphaera ohwakuensis</name>
    <dbReference type="NCBI Taxonomy" id="69656"/>
    <lineage>
        <taxon>Archaea</taxon>
        <taxon>Thermoproteota</taxon>
        <taxon>Thermoprotei</taxon>
        <taxon>Sulfolobales</taxon>
        <taxon>Sulfolobaceae</taxon>
        <taxon>Sulfurisphaera</taxon>
    </lineage>
</organism>